<evidence type="ECO:0000313" key="10">
    <source>
        <dbReference type="EMBL" id="SUN62878.1"/>
    </source>
</evidence>
<evidence type="ECO:0000259" key="9">
    <source>
        <dbReference type="Pfam" id="PF02863"/>
    </source>
</evidence>
<organism evidence="10 11">
    <name type="scientific">Streptococcus hyointestinalis</name>
    <dbReference type="NCBI Taxonomy" id="1337"/>
    <lineage>
        <taxon>Bacteria</taxon>
        <taxon>Bacillati</taxon>
        <taxon>Bacillota</taxon>
        <taxon>Bacilli</taxon>
        <taxon>Lactobacillales</taxon>
        <taxon>Streptococcaceae</taxon>
        <taxon>Streptococcus</taxon>
    </lineage>
</organism>
<dbReference type="HAMAP" id="MF_00173">
    <property type="entry name" value="Arg_repressor"/>
    <property type="match status" value="1"/>
</dbReference>
<dbReference type="SUPFAM" id="SSF55252">
    <property type="entry name" value="C-terminal domain of arginine repressor"/>
    <property type="match status" value="1"/>
</dbReference>
<protein>
    <recommendedName>
        <fullName evidence="7">Arginine repressor</fullName>
    </recommendedName>
</protein>
<reference evidence="10 11" key="1">
    <citation type="submission" date="2018-06" db="EMBL/GenBank/DDBJ databases">
        <authorList>
            <consortium name="Pathogen Informatics"/>
            <person name="Doyle S."/>
        </authorList>
    </citation>
    <scope>NUCLEOTIDE SEQUENCE [LARGE SCALE GENOMIC DNA]</scope>
    <source>
        <strain evidence="10 11">NCTC12224</strain>
    </source>
</reference>
<dbReference type="GO" id="GO:0034618">
    <property type="term" value="F:arginine binding"/>
    <property type="evidence" value="ECO:0007669"/>
    <property type="project" value="InterPro"/>
</dbReference>
<dbReference type="Gene3D" id="3.30.1360.40">
    <property type="match status" value="1"/>
</dbReference>
<evidence type="ECO:0000256" key="6">
    <source>
        <dbReference type="ARBA" id="ARBA00023163"/>
    </source>
</evidence>
<dbReference type="InterPro" id="IPR036390">
    <property type="entry name" value="WH_DNA-bd_sf"/>
</dbReference>
<dbReference type="OrthoDB" id="9807089at2"/>
<dbReference type="GeneID" id="78357372"/>
<dbReference type="InterPro" id="IPR020900">
    <property type="entry name" value="Arg_repress_DNA-bd"/>
</dbReference>
<dbReference type="GO" id="GO:1900079">
    <property type="term" value="P:regulation of arginine biosynthetic process"/>
    <property type="evidence" value="ECO:0007669"/>
    <property type="project" value="UniProtKB-UniRule"/>
</dbReference>
<comment type="function">
    <text evidence="7">Regulates arginine biosynthesis genes.</text>
</comment>
<evidence type="ECO:0000256" key="3">
    <source>
        <dbReference type="ARBA" id="ARBA00022490"/>
    </source>
</evidence>
<evidence type="ECO:0000256" key="7">
    <source>
        <dbReference type="HAMAP-Rule" id="MF_00173"/>
    </source>
</evidence>
<dbReference type="Pfam" id="PF02863">
    <property type="entry name" value="Arg_repressor_C"/>
    <property type="match status" value="1"/>
</dbReference>
<dbReference type="RefSeq" id="WP_115270482.1">
    <property type="nucleotide sequence ID" value="NZ_JBNPNB010000003.1"/>
</dbReference>
<evidence type="ECO:0000256" key="2">
    <source>
        <dbReference type="ARBA" id="ARBA00008316"/>
    </source>
</evidence>
<keyword evidence="5 7" id="KW-0238">DNA-binding</keyword>
<keyword evidence="7" id="KW-0678">Repressor</keyword>
<dbReference type="EMBL" id="UHFN01000007">
    <property type="protein sequence ID" value="SUN62878.1"/>
    <property type="molecule type" value="Genomic_DNA"/>
</dbReference>
<dbReference type="GO" id="GO:0003677">
    <property type="term" value="F:DNA binding"/>
    <property type="evidence" value="ECO:0007669"/>
    <property type="project" value="UniProtKB-KW"/>
</dbReference>
<evidence type="ECO:0000256" key="4">
    <source>
        <dbReference type="ARBA" id="ARBA00023015"/>
    </source>
</evidence>
<feature type="domain" description="Arginine repressor DNA-binding" evidence="8">
    <location>
        <begin position="2"/>
        <end position="68"/>
    </location>
</feature>
<evidence type="ECO:0000313" key="11">
    <source>
        <dbReference type="Proteomes" id="UP000254924"/>
    </source>
</evidence>
<accession>A0A380KD87</accession>
<keyword evidence="4 7" id="KW-0805">Transcription regulation</keyword>
<dbReference type="Proteomes" id="UP000254924">
    <property type="component" value="Unassembled WGS sequence"/>
</dbReference>
<evidence type="ECO:0000259" key="8">
    <source>
        <dbReference type="Pfam" id="PF01316"/>
    </source>
</evidence>
<dbReference type="Gene3D" id="1.10.10.10">
    <property type="entry name" value="Winged helix-like DNA-binding domain superfamily/Winged helix DNA-binding domain"/>
    <property type="match status" value="1"/>
</dbReference>
<dbReference type="PANTHER" id="PTHR34471">
    <property type="entry name" value="ARGININE REPRESSOR"/>
    <property type="match status" value="1"/>
</dbReference>
<comment type="similarity">
    <text evidence="2 7">Belongs to the ArgR family.</text>
</comment>
<dbReference type="AlphaFoldDB" id="A0A380KD87"/>
<dbReference type="Pfam" id="PF01316">
    <property type="entry name" value="Arg_repressor"/>
    <property type="match status" value="1"/>
</dbReference>
<comment type="pathway">
    <text evidence="7">Amino-acid biosynthesis; L-arginine biosynthesis [regulation].</text>
</comment>
<dbReference type="GO" id="GO:0006526">
    <property type="term" value="P:L-arginine biosynthetic process"/>
    <property type="evidence" value="ECO:0007669"/>
    <property type="project" value="UniProtKB-UniPathway"/>
</dbReference>
<dbReference type="InterPro" id="IPR001669">
    <property type="entry name" value="Arg_repress"/>
</dbReference>
<dbReference type="PANTHER" id="PTHR34471:SF1">
    <property type="entry name" value="ARGININE REPRESSOR"/>
    <property type="match status" value="1"/>
</dbReference>
<proteinExistence type="inferred from homology"/>
<name>A0A380KD87_9STRE</name>
<dbReference type="PRINTS" id="PR01467">
    <property type="entry name" value="ARGREPRESSOR"/>
</dbReference>
<dbReference type="SUPFAM" id="SSF46785">
    <property type="entry name" value="Winged helix' DNA-binding domain"/>
    <property type="match status" value="1"/>
</dbReference>
<dbReference type="InterPro" id="IPR020899">
    <property type="entry name" value="Arg_repress_C"/>
</dbReference>
<evidence type="ECO:0000256" key="5">
    <source>
        <dbReference type="ARBA" id="ARBA00023125"/>
    </source>
</evidence>
<gene>
    <name evidence="10" type="primary">argR_2</name>
    <name evidence="7" type="synonym">argR</name>
    <name evidence="10" type="ORF">NCTC12224_02118</name>
</gene>
<keyword evidence="6 7" id="KW-0804">Transcription</keyword>
<keyword evidence="3 7" id="KW-0963">Cytoplasm</keyword>
<dbReference type="InterPro" id="IPR036388">
    <property type="entry name" value="WH-like_DNA-bd_sf"/>
</dbReference>
<sequence length="158" mass="17922">MMKKKERLEVIKELVTTEAIESQQELLDLLDERGMHLTQATISRDMNEIGIIKVPSGSGHYIYGFSKEVEMPAKPDVVKKKPSPILTVSQPIFGEVFFLSVDVIPGNSRVLKTRLKNRFTSDLLGIIADDDSLLVLVREEKVAEQVQKTLTEWMFMES</sequence>
<dbReference type="GO" id="GO:0003700">
    <property type="term" value="F:DNA-binding transcription factor activity"/>
    <property type="evidence" value="ECO:0007669"/>
    <property type="project" value="UniProtKB-UniRule"/>
</dbReference>
<evidence type="ECO:0000256" key="1">
    <source>
        <dbReference type="ARBA" id="ARBA00004496"/>
    </source>
</evidence>
<comment type="subcellular location">
    <subcellularLocation>
        <location evidence="1 7">Cytoplasm</location>
    </subcellularLocation>
</comment>
<keyword evidence="7" id="KW-0055">Arginine biosynthesis</keyword>
<dbReference type="UniPathway" id="UPA00068"/>
<dbReference type="GO" id="GO:0051259">
    <property type="term" value="P:protein complex oligomerization"/>
    <property type="evidence" value="ECO:0007669"/>
    <property type="project" value="InterPro"/>
</dbReference>
<keyword evidence="11" id="KW-1185">Reference proteome</keyword>
<dbReference type="InterPro" id="IPR036251">
    <property type="entry name" value="Arg_repress_C_sf"/>
</dbReference>
<dbReference type="GO" id="GO:0005737">
    <property type="term" value="C:cytoplasm"/>
    <property type="evidence" value="ECO:0007669"/>
    <property type="project" value="UniProtKB-SubCell"/>
</dbReference>
<keyword evidence="7" id="KW-0028">Amino-acid biosynthesis</keyword>
<feature type="domain" description="Arginine repressor C-terminal" evidence="9">
    <location>
        <begin position="98"/>
        <end position="151"/>
    </location>
</feature>